<accession>A0A432Z3S0</accession>
<dbReference type="Proteomes" id="UP000287022">
    <property type="component" value="Unassembled WGS sequence"/>
</dbReference>
<evidence type="ECO:0000313" key="4">
    <source>
        <dbReference type="Proteomes" id="UP000287022"/>
    </source>
</evidence>
<evidence type="ECO:0008006" key="5">
    <source>
        <dbReference type="Google" id="ProtNLM"/>
    </source>
</evidence>
<dbReference type="PANTHER" id="PTHR30097">
    <property type="entry name" value="CATION EFFLUX SYSTEM PROTEIN CUSB"/>
    <property type="match status" value="1"/>
</dbReference>
<dbReference type="GO" id="GO:0060003">
    <property type="term" value="P:copper ion export"/>
    <property type="evidence" value="ECO:0007669"/>
    <property type="project" value="TreeGrafter"/>
</dbReference>
<dbReference type="EMBL" id="PIQE01000002">
    <property type="protein sequence ID" value="RUO72534.1"/>
    <property type="molecule type" value="Genomic_DNA"/>
</dbReference>
<reference evidence="4" key="1">
    <citation type="journal article" date="2018" name="Front. Microbiol.">
        <title>Genome-Based Analysis Reveals the Taxonomy and Diversity of the Family Idiomarinaceae.</title>
        <authorList>
            <person name="Liu Y."/>
            <person name="Lai Q."/>
            <person name="Shao Z."/>
        </authorList>
    </citation>
    <scope>NUCLEOTIDE SEQUENCE [LARGE SCALE GENOMIC DNA]</scope>
    <source>
        <strain evidence="4">c121</strain>
    </source>
</reference>
<dbReference type="PANTHER" id="PTHR30097:SF4">
    <property type="entry name" value="SLR6042 PROTEIN"/>
    <property type="match status" value="1"/>
</dbReference>
<dbReference type="GO" id="GO:0030313">
    <property type="term" value="C:cell envelope"/>
    <property type="evidence" value="ECO:0007669"/>
    <property type="project" value="TreeGrafter"/>
</dbReference>
<evidence type="ECO:0000313" key="3">
    <source>
        <dbReference type="EMBL" id="RUO72534.1"/>
    </source>
</evidence>
<organism evidence="3 4">
    <name type="scientific">Pseudidiomarina sediminum</name>
    <dbReference type="NCBI Taxonomy" id="431675"/>
    <lineage>
        <taxon>Bacteria</taxon>
        <taxon>Pseudomonadati</taxon>
        <taxon>Pseudomonadota</taxon>
        <taxon>Gammaproteobacteria</taxon>
        <taxon>Alteromonadales</taxon>
        <taxon>Idiomarinaceae</taxon>
        <taxon>Pseudidiomarina</taxon>
    </lineage>
</organism>
<proteinExistence type="predicted"/>
<name>A0A432Z3S0_9GAMM</name>
<keyword evidence="4" id="KW-1185">Reference proteome</keyword>
<dbReference type="RefSeq" id="WP_051206858.1">
    <property type="nucleotide sequence ID" value="NZ_PIQE01000002.1"/>
</dbReference>
<keyword evidence="2" id="KW-0732">Signal</keyword>
<dbReference type="AlphaFoldDB" id="A0A432Z3S0"/>
<protein>
    <recommendedName>
        <fullName evidence="5">Membrane fusion-like protein</fullName>
    </recommendedName>
</protein>
<gene>
    <name evidence="3" type="ORF">CWI80_08260</name>
</gene>
<feature type="chain" id="PRO_5019410495" description="Membrane fusion-like protein" evidence="2">
    <location>
        <begin position="26"/>
        <end position="338"/>
    </location>
</feature>
<evidence type="ECO:0000256" key="1">
    <source>
        <dbReference type="ARBA" id="ARBA00022448"/>
    </source>
</evidence>
<evidence type="ECO:0000256" key="2">
    <source>
        <dbReference type="SAM" id="SignalP"/>
    </source>
</evidence>
<comment type="caution">
    <text evidence="3">The sequence shown here is derived from an EMBL/GenBank/DDBJ whole genome shotgun (WGS) entry which is preliminary data.</text>
</comment>
<dbReference type="InterPro" id="IPR051909">
    <property type="entry name" value="MFP_Cation_Efflux"/>
</dbReference>
<dbReference type="GO" id="GO:0015679">
    <property type="term" value="P:plasma membrane copper ion transport"/>
    <property type="evidence" value="ECO:0007669"/>
    <property type="project" value="TreeGrafter"/>
</dbReference>
<sequence>MIRRTLAPFYFTFAAAVLSVPCAVAQNTSVPLQAVDNYALDLEPALAVQMIPLAPVLATVRAAAGQPLQIPQPFENVAIQLHVSDGTSIAAQTHVATLQGPAVEHFFHRYQLLSEQYSVAQRQYQSKRKLYAQQAISANDWQQFLTEYLRLSDTMHELEVLRQQYQQVNDDTAHYFAPNAGIWRISNQTGQLGSLLPTSQLRLAIQVAAHDAETIEAIQLEEQQLPILARDHASTNGLVTLWSAVPKNTAWPLQQTLNVQPLTALSNSYRVAASAITTINAQTVVFEQHGEQLRVVPVTLVSLADNHYFVTATSGIQGRIATASVAALKGQLESEEQD</sequence>
<keyword evidence="1" id="KW-0813">Transport</keyword>
<feature type="signal peptide" evidence="2">
    <location>
        <begin position="1"/>
        <end position="25"/>
    </location>
</feature>
<dbReference type="STRING" id="1122124.GCA_000423165_01496"/>